<feature type="compositionally biased region" description="Polar residues" evidence="1">
    <location>
        <begin position="398"/>
        <end position="414"/>
    </location>
</feature>
<feature type="compositionally biased region" description="Low complexity" evidence="1">
    <location>
        <begin position="789"/>
        <end position="804"/>
    </location>
</feature>
<feature type="region of interest" description="Disordered" evidence="1">
    <location>
        <begin position="170"/>
        <end position="189"/>
    </location>
</feature>
<feature type="compositionally biased region" description="Low complexity" evidence="1">
    <location>
        <begin position="180"/>
        <end position="189"/>
    </location>
</feature>
<feature type="compositionally biased region" description="Low complexity" evidence="1">
    <location>
        <begin position="990"/>
        <end position="1004"/>
    </location>
</feature>
<keyword evidence="4" id="KW-1185">Reference proteome</keyword>
<feature type="compositionally biased region" description="Polar residues" evidence="1">
    <location>
        <begin position="668"/>
        <end position="682"/>
    </location>
</feature>
<feature type="region of interest" description="Disordered" evidence="1">
    <location>
        <begin position="872"/>
        <end position="891"/>
    </location>
</feature>
<feature type="compositionally biased region" description="Low complexity" evidence="1">
    <location>
        <begin position="720"/>
        <end position="737"/>
    </location>
</feature>
<dbReference type="AlphaFoldDB" id="A0A8C1HI27"/>
<feature type="region of interest" description="Disordered" evidence="1">
    <location>
        <begin position="100"/>
        <end position="165"/>
    </location>
</feature>
<feature type="compositionally biased region" description="Low complexity" evidence="1">
    <location>
        <begin position="683"/>
        <end position="703"/>
    </location>
</feature>
<feature type="region of interest" description="Disordered" evidence="1">
    <location>
        <begin position="372"/>
        <end position="441"/>
    </location>
</feature>
<feature type="region of interest" description="Disordered" evidence="1">
    <location>
        <begin position="1032"/>
        <end position="1054"/>
    </location>
</feature>
<feature type="region of interest" description="Disordered" evidence="1">
    <location>
        <begin position="780"/>
        <end position="829"/>
    </location>
</feature>
<accession>A0A8C1HI27</accession>
<dbReference type="Ensembl" id="ENSCCRT00000055863.2">
    <property type="protein sequence ID" value="ENSCCRP00000051547.1"/>
    <property type="gene ID" value="ENSCCRG00000027544.2"/>
</dbReference>
<feature type="chain" id="PRO_5034578564" evidence="2">
    <location>
        <begin position="29"/>
        <end position="1054"/>
    </location>
</feature>
<feature type="signal peptide" evidence="2">
    <location>
        <begin position="1"/>
        <end position="28"/>
    </location>
</feature>
<proteinExistence type="predicted"/>
<feature type="region of interest" description="Disordered" evidence="1">
    <location>
        <begin position="621"/>
        <end position="761"/>
    </location>
</feature>
<sequence>MFVSAMDLGWKRVHHLVVILIFLKHAVGHEGWFSQNLQPQENWPVHKRFSPGGIQSSVLEAPVTGSIPVEEVAPNMLLGKSPSASRSRFSLSHQYVKGGSSSSYGPMSHTQSSPSVSDSVSQLLQLQGSSSPHAQSVVSQSDDRQDSYSWSSLSSPDGSSLQGVSAQLASTPVRGGGSSGLSIPSHSSSSLSTPDSLSKLIFSPLAVSGLPSSSQSSSNMFTASSQNSSGLQLGGTSSLLSKLSSSSTGSSGSSRRLFTATYQGSSGPQLAGSSSQLVSTSGLLTQPLSAESQDTSGSSYVKIAPSPLGFSQATSGQSNYRQYSLSSQSRVGTQLAASHRYVPGQGSSSLSVQPQGTTSQYAPAFSLGAKPPMSSQYYQTTQSGSLSPSQSSQGGPSITRTQGFQASSTAVLQGSGTSQSSSWSPSRFSSLSSQGTSSQNVPVPLGAKVPVYSQAAPSGSWLSLSQPSQLRPASTSQSFQTSDTVASQSSSPSQGSKVPSRFSTSRVSPGQLSSIQGSGRYDGLFGHSQSASTLYSPGSPVYAKPGSSLLDLSSQSASGQSSYSKYTLSSQSRAGAKPAGSSPTVPVLSGSTLTGSSLHLQGTSAQYVPAPLDAKVPVYRQTSPSGSLSLSKPPQWLPSSRWSQSFQTSGTVASQSSSPSQGSKVPSIFSTSALSPGQLASTQGSDGYSGLSSLSQSTSHQYSPGSSGYTKPAASPLGVSQSTIGQSSYSQYTSSSQNRAGTQLAGSSHYAAPSQGSKTPTKLSTLISAASPGQFVSTQKGSGSYIGLSSPSQSTSSPYSSGSPAYAERGSSLSSQSTSGPSSSGLYASSSQSMAGTQLAGSSSYVPVRKGTTFTGASFQFQGASNQYAPSVSSQYTQASPSESSTGSDAFRKWQPSASTLSQWFQASGTAVPQSSSFPQSSQISSGSSFLPALSPSVDSVAQSSISSSQRTSSFFGTGLRPSKLSAQAVSGSAIGSQISPGLSASVHQPSGSMTSSPGSSVPGALQGMFSGQSSDSTLFSSSYGYTYGQKATGFSRPSQSSSASGRYSSSVKG</sequence>
<feature type="compositionally biased region" description="Low complexity" evidence="1">
    <location>
        <begin position="415"/>
        <end position="438"/>
    </location>
</feature>
<feature type="compositionally biased region" description="Low complexity" evidence="1">
    <location>
        <begin position="374"/>
        <end position="397"/>
    </location>
</feature>
<evidence type="ECO:0000313" key="3">
    <source>
        <dbReference type="Ensembl" id="ENSCCRP00000051547.1"/>
    </source>
</evidence>
<feature type="compositionally biased region" description="Polar residues" evidence="1">
    <location>
        <begin position="872"/>
        <end position="888"/>
    </location>
</feature>
<evidence type="ECO:0000256" key="2">
    <source>
        <dbReference type="SAM" id="SignalP"/>
    </source>
</evidence>
<dbReference type="OMA" id="QWFQASG"/>
<reference evidence="3" key="1">
    <citation type="submission" date="2025-08" db="UniProtKB">
        <authorList>
            <consortium name="Ensembl"/>
        </authorList>
    </citation>
    <scope>IDENTIFICATION</scope>
</reference>
<evidence type="ECO:0000313" key="4">
    <source>
        <dbReference type="Proteomes" id="UP001108240"/>
    </source>
</evidence>
<keyword evidence="2" id="KW-0732">Signal</keyword>
<feature type="compositionally biased region" description="Polar residues" evidence="1">
    <location>
        <begin position="637"/>
        <end position="647"/>
    </location>
</feature>
<organism evidence="3 4">
    <name type="scientific">Cyprinus carpio carpio</name>
    <dbReference type="NCBI Taxonomy" id="630221"/>
    <lineage>
        <taxon>Eukaryota</taxon>
        <taxon>Metazoa</taxon>
        <taxon>Chordata</taxon>
        <taxon>Craniata</taxon>
        <taxon>Vertebrata</taxon>
        <taxon>Euteleostomi</taxon>
        <taxon>Actinopterygii</taxon>
        <taxon>Neopterygii</taxon>
        <taxon>Teleostei</taxon>
        <taxon>Ostariophysi</taxon>
        <taxon>Cypriniformes</taxon>
        <taxon>Cyprinidae</taxon>
        <taxon>Cyprininae</taxon>
        <taxon>Cyprinus</taxon>
    </lineage>
</organism>
<dbReference type="Proteomes" id="UP001108240">
    <property type="component" value="Unplaced"/>
</dbReference>
<dbReference type="GeneTree" id="ENSGT00990000210016"/>
<feature type="compositionally biased region" description="Low complexity" evidence="1">
    <location>
        <begin position="811"/>
        <end position="829"/>
    </location>
</feature>
<protein>
    <submittedName>
        <fullName evidence="3">Zgc:111868</fullName>
    </submittedName>
</protein>
<feature type="region of interest" description="Disordered" evidence="1">
    <location>
        <begin position="462"/>
        <end position="521"/>
    </location>
</feature>
<feature type="compositionally biased region" description="Polar residues" evidence="1">
    <location>
        <begin position="100"/>
        <end position="110"/>
    </location>
</feature>
<name>A0A8C1HI27_CYPCA</name>
<feature type="region of interest" description="Disordered" evidence="1">
    <location>
        <begin position="981"/>
        <end position="1009"/>
    </location>
</feature>
<feature type="compositionally biased region" description="Polar residues" evidence="1">
    <location>
        <begin position="462"/>
        <end position="480"/>
    </location>
</feature>
<feature type="compositionally biased region" description="Low complexity" evidence="1">
    <location>
        <begin position="147"/>
        <end position="160"/>
    </location>
</feature>
<feature type="compositionally biased region" description="Low complexity" evidence="1">
    <location>
        <begin position="623"/>
        <end position="634"/>
    </location>
</feature>
<evidence type="ECO:0000256" key="1">
    <source>
        <dbReference type="SAM" id="MobiDB-lite"/>
    </source>
</evidence>
<feature type="compositionally biased region" description="Low complexity" evidence="1">
    <location>
        <begin position="648"/>
        <end position="667"/>
    </location>
</feature>
<feature type="compositionally biased region" description="Low complexity" evidence="1">
    <location>
        <begin position="111"/>
        <end position="140"/>
    </location>
</feature>
<reference evidence="3" key="2">
    <citation type="submission" date="2025-09" db="UniProtKB">
        <authorList>
            <consortium name="Ensembl"/>
        </authorList>
    </citation>
    <scope>IDENTIFICATION</scope>
</reference>
<feature type="compositionally biased region" description="Low complexity" evidence="1">
    <location>
        <begin position="1036"/>
        <end position="1054"/>
    </location>
</feature>
<feature type="compositionally biased region" description="Polar residues" evidence="1">
    <location>
        <begin position="501"/>
        <end position="517"/>
    </location>
</feature>
<feature type="region of interest" description="Disordered" evidence="1">
    <location>
        <begin position="569"/>
        <end position="588"/>
    </location>
</feature>
<feature type="compositionally biased region" description="Low complexity" evidence="1">
    <location>
        <begin position="481"/>
        <end position="500"/>
    </location>
</feature>